<dbReference type="AlphaFoldDB" id="A0A921F2F8"/>
<feature type="domain" description="DUF7373" evidence="3">
    <location>
        <begin position="277"/>
        <end position="414"/>
    </location>
</feature>
<dbReference type="PROSITE" id="PS51257">
    <property type="entry name" value="PROKAR_LIPOPROTEIN"/>
    <property type="match status" value="1"/>
</dbReference>
<organism evidence="4 5">
    <name type="scientific">Dietzia timorensis</name>
    <dbReference type="NCBI Taxonomy" id="499555"/>
    <lineage>
        <taxon>Bacteria</taxon>
        <taxon>Bacillati</taxon>
        <taxon>Actinomycetota</taxon>
        <taxon>Actinomycetes</taxon>
        <taxon>Mycobacteriales</taxon>
        <taxon>Dietziaceae</taxon>
        <taxon>Dietzia</taxon>
    </lineage>
</organism>
<sequence length="419" mass="45591">MTRKMIFGAAVCTTLLFAAGCSSDNEAPNNEPVVDEAALVTGDYQTEPSEPFGELDQNEVLDFESQRMAEYVSFPYEISSELPDRGQTPIHGIRDAAQAYGDKAQEQIFRDNSMLMGFLTKGTTPSVGDEVPAKQLNHQVLRFASEDNSRAAAEALHESYLAPQPSFDETQPPSPGGEPAEVPGHPETLAVTMPVYDTDHTQTVLAFTPRGEKMILDVFTVAPEDVQWALDTAADSVDVQGPLIDQFYGAETTLNPRPEDAPKVDREVDQDELLIYALPSTEDESNMNGSGKAVYGPRGFSHLSGDSERTYTALEDAGVKNIAFWDTTVIRAEDDDKTAKLADELIAIDTESGFKEADSPAGLPTATCMSKAESMGMQYLCYIVNGRYIGISTELDDLEAAQEKISAQYLVLKQADQNA</sequence>
<gene>
    <name evidence="4" type="ORF">K8V11_06200</name>
</gene>
<feature type="region of interest" description="Disordered" evidence="1">
    <location>
        <begin position="163"/>
        <end position="186"/>
    </location>
</feature>
<feature type="domain" description="DUF7373" evidence="2">
    <location>
        <begin position="60"/>
        <end position="247"/>
    </location>
</feature>
<dbReference type="InterPro" id="IPR055797">
    <property type="entry name" value="DUF7373"/>
</dbReference>
<evidence type="ECO:0000256" key="1">
    <source>
        <dbReference type="SAM" id="MobiDB-lite"/>
    </source>
</evidence>
<dbReference type="EMBL" id="DYXM01000113">
    <property type="protein sequence ID" value="HJE90582.1"/>
    <property type="molecule type" value="Genomic_DNA"/>
</dbReference>
<evidence type="ECO:0000259" key="3">
    <source>
        <dbReference type="Pfam" id="PF24092"/>
    </source>
</evidence>
<evidence type="ECO:0000259" key="2">
    <source>
        <dbReference type="Pfam" id="PF24088"/>
    </source>
</evidence>
<evidence type="ECO:0000313" key="5">
    <source>
        <dbReference type="Proteomes" id="UP000776650"/>
    </source>
</evidence>
<dbReference type="Proteomes" id="UP000776650">
    <property type="component" value="Unassembled WGS sequence"/>
</dbReference>
<evidence type="ECO:0000313" key="4">
    <source>
        <dbReference type="EMBL" id="HJE90582.1"/>
    </source>
</evidence>
<name>A0A921F2F8_9ACTN</name>
<reference evidence="4" key="2">
    <citation type="submission" date="2021-09" db="EMBL/GenBank/DDBJ databases">
        <authorList>
            <person name="Gilroy R."/>
        </authorList>
    </citation>
    <scope>NUCLEOTIDE SEQUENCE</scope>
    <source>
        <strain evidence="4">ChiGjej1B1-18357</strain>
    </source>
</reference>
<protein>
    <submittedName>
        <fullName evidence="4">Uncharacterized protein</fullName>
    </submittedName>
</protein>
<dbReference type="Pfam" id="PF24088">
    <property type="entry name" value="DUF7373"/>
    <property type="match status" value="1"/>
</dbReference>
<reference evidence="4" key="1">
    <citation type="journal article" date="2021" name="PeerJ">
        <title>Extensive microbial diversity within the chicken gut microbiome revealed by metagenomics and culture.</title>
        <authorList>
            <person name="Gilroy R."/>
            <person name="Ravi A."/>
            <person name="Getino M."/>
            <person name="Pursley I."/>
            <person name="Horton D.L."/>
            <person name="Alikhan N.F."/>
            <person name="Baker D."/>
            <person name="Gharbi K."/>
            <person name="Hall N."/>
            <person name="Watson M."/>
            <person name="Adriaenssens E.M."/>
            <person name="Foster-Nyarko E."/>
            <person name="Jarju S."/>
            <person name="Secka A."/>
            <person name="Antonio M."/>
            <person name="Oren A."/>
            <person name="Chaudhuri R.R."/>
            <person name="La Ragione R."/>
            <person name="Hildebrand F."/>
            <person name="Pallen M.J."/>
        </authorList>
    </citation>
    <scope>NUCLEOTIDE SEQUENCE</scope>
    <source>
        <strain evidence="4">ChiGjej1B1-18357</strain>
    </source>
</reference>
<dbReference type="RefSeq" id="WP_303911730.1">
    <property type="nucleotide sequence ID" value="NZ_DYXM01000113.1"/>
</dbReference>
<proteinExistence type="predicted"/>
<dbReference type="Pfam" id="PF24092">
    <property type="entry name" value="DUF7373_C"/>
    <property type="match status" value="1"/>
</dbReference>
<comment type="caution">
    <text evidence="4">The sequence shown here is derived from an EMBL/GenBank/DDBJ whole genome shotgun (WGS) entry which is preliminary data.</text>
</comment>
<accession>A0A921F2F8</accession>
<dbReference type="InterPro" id="IPR056463">
    <property type="entry name" value="DUF7373_C"/>
</dbReference>